<dbReference type="Proteomes" id="UP000654452">
    <property type="component" value="Unassembled WGS sequence"/>
</dbReference>
<feature type="domain" description="SMP-30/Gluconolactonase/LRE-like region" evidence="2">
    <location>
        <begin position="15"/>
        <end position="260"/>
    </location>
</feature>
<gene>
    <name evidence="3" type="ORF">JJL56_18800</name>
</gene>
<sequence length="293" mass="31622">MHAQPTCVLACDNELGECPIWCPTTRRLWWIDVARPTLWRFDPATGASENWPLSKPPAAIALRRSGGLLILFRRGYALIDAPPPGAAIGQTHGLDLGEERFNDGKVAPDGRMWVGSMDRALKSPIGRLYRFTPDDGADSGLQPMDEGFVLSNGLGWSPDGRALYFAETRSKHVYKYDRDPVSGAIGTRQLFTTLDGEGVPDGLTVDAAGHIWIAAFGGSAVHRFRPDGSLASRTALPVEHPTSCTFGGDDLRVLYITSARRGIEGNARAMPQAGGLWAVRLDVAGLPETPLSC</sequence>
<dbReference type="InterPro" id="IPR013658">
    <property type="entry name" value="SGL"/>
</dbReference>
<evidence type="ECO:0000313" key="4">
    <source>
        <dbReference type="Proteomes" id="UP000654452"/>
    </source>
</evidence>
<dbReference type="PANTHER" id="PTHR10907">
    <property type="entry name" value="REGUCALCIN"/>
    <property type="match status" value="1"/>
</dbReference>
<protein>
    <submittedName>
        <fullName evidence="3">SMP-30/gluconolactonase/LRE family protein</fullName>
    </submittedName>
</protein>
<dbReference type="SUPFAM" id="SSF63829">
    <property type="entry name" value="Calcium-dependent phosphotriesterase"/>
    <property type="match status" value="1"/>
</dbReference>
<evidence type="ECO:0000313" key="3">
    <source>
        <dbReference type="EMBL" id="MBK4720915.1"/>
    </source>
</evidence>
<organism evidence="3 4">
    <name type="scientific">Azospirillum aestuarii</name>
    <dbReference type="NCBI Taxonomy" id="2802052"/>
    <lineage>
        <taxon>Bacteria</taxon>
        <taxon>Pseudomonadati</taxon>
        <taxon>Pseudomonadota</taxon>
        <taxon>Alphaproteobacteria</taxon>
        <taxon>Rhodospirillales</taxon>
        <taxon>Azospirillaceae</taxon>
        <taxon>Azospirillum</taxon>
    </lineage>
</organism>
<dbReference type="InterPro" id="IPR005511">
    <property type="entry name" value="SMP-30"/>
</dbReference>
<reference evidence="3 4" key="1">
    <citation type="submission" date="2021-01" db="EMBL/GenBank/DDBJ databases">
        <title>Azospirillum sp. YIM DDC1 draft genome.</title>
        <authorList>
            <person name="Wang Y.-X."/>
        </authorList>
    </citation>
    <scope>NUCLEOTIDE SEQUENCE [LARGE SCALE GENOMIC DNA]</scope>
    <source>
        <strain evidence="3 4">YIM DDC1</strain>
    </source>
</reference>
<dbReference type="Pfam" id="PF08450">
    <property type="entry name" value="SGL"/>
    <property type="match status" value="1"/>
</dbReference>
<accession>A0ABS1I1R6</accession>
<name>A0ABS1I1R6_9PROT</name>
<dbReference type="RefSeq" id="WP_200485902.1">
    <property type="nucleotide sequence ID" value="NZ_JAEPIV010000010.1"/>
</dbReference>
<dbReference type="Gene3D" id="2.120.10.30">
    <property type="entry name" value="TolB, C-terminal domain"/>
    <property type="match status" value="1"/>
</dbReference>
<evidence type="ECO:0000259" key="2">
    <source>
        <dbReference type="Pfam" id="PF08450"/>
    </source>
</evidence>
<comment type="caution">
    <text evidence="3">The sequence shown here is derived from an EMBL/GenBank/DDBJ whole genome shotgun (WGS) entry which is preliminary data.</text>
</comment>
<dbReference type="EMBL" id="JAEPIV010000010">
    <property type="protein sequence ID" value="MBK4720915.1"/>
    <property type="molecule type" value="Genomic_DNA"/>
</dbReference>
<proteinExistence type="inferred from homology"/>
<dbReference type="PANTHER" id="PTHR10907:SF47">
    <property type="entry name" value="REGUCALCIN"/>
    <property type="match status" value="1"/>
</dbReference>
<dbReference type="PRINTS" id="PR01790">
    <property type="entry name" value="SMP30FAMILY"/>
</dbReference>
<comment type="similarity">
    <text evidence="1">Belongs to the SMP-30/CGR1 family.</text>
</comment>
<dbReference type="InterPro" id="IPR011042">
    <property type="entry name" value="6-blade_b-propeller_TolB-like"/>
</dbReference>
<keyword evidence="4" id="KW-1185">Reference proteome</keyword>
<evidence type="ECO:0000256" key="1">
    <source>
        <dbReference type="ARBA" id="ARBA00008853"/>
    </source>
</evidence>